<reference evidence="3 4" key="1">
    <citation type="submission" date="2019-02" db="EMBL/GenBank/DDBJ databases">
        <title>Deep-cultivation of Planctomycetes and their phenomic and genomic characterization uncovers novel biology.</title>
        <authorList>
            <person name="Wiegand S."/>
            <person name="Jogler M."/>
            <person name="Boedeker C."/>
            <person name="Pinto D."/>
            <person name="Vollmers J."/>
            <person name="Rivas-Marin E."/>
            <person name="Kohn T."/>
            <person name="Peeters S.H."/>
            <person name="Heuer A."/>
            <person name="Rast P."/>
            <person name="Oberbeckmann S."/>
            <person name="Bunk B."/>
            <person name="Jeske O."/>
            <person name="Meyerdierks A."/>
            <person name="Storesund J.E."/>
            <person name="Kallscheuer N."/>
            <person name="Luecker S."/>
            <person name="Lage O.M."/>
            <person name="Pohl T."/>
            <person name="Merkel B.J."/>
            <person name="Hornburger P."/>
            <person name="Mueller R.-W."/>
            <person name="Bruemmer F."/>
            <person name="Labrenz M."/>
            <person name="Spormann A.M."/>
            <person name="Op Den Camp H."/>
            <person name="Overmann J."/>
            <person name="Amann R."/>
            <person name="Jetten M.S.M."/>
            <person name="Mascher T."/>
            <person name="Medema M.H."/>
            <person name="Devos D.P."/>
            <person name="Kaster A.-K."/>
            <person name="Ovreas L."/>
            <person name="Rohde M."/>
            <person name="Galperin M.Y."/>
            <person name="Jogler C."/>
        </authorList>
    </citation>
    <scope>NUCLEOTIDE SEQUENCE [LARGE SCALE GENOMIC DNA]</scope>
    <source>
        <strain evidence="3 4">Pan14r</strain>
    </source>
</reference>
<dbReference type="GO" id="GO:0016787">
    <property type="term" value="F:hydrolase activity"/>
    <property type="evidence" value="ECO:0007669"/>
    <property type="project" value="UniProtKB-KW"/>
</dbReference>
<dbReference type="Gene3D" id="3.40.50.1820">
    <property type="entry name" value="alpha/beta hydrolase"/>
    <property type="match status" value="1"/>
</dbReference>
<dbReference type="SUPFAM" id="SSF53474">
    <property type="entry name" value="alpha/beta-Hydrolases"/>
    <property type="match status" value="1"/>
</dbReference>
<keyword evidence="3" id="KW-0378">Hydrolase</keyword>
<evidence type="ECO:0000313" key="4">
    <source>
        <dbReference type="Proteomes" id="UP000317238"/>
    </source>
</evidence>
<sequence precursor="true">MISSLSLQFLSRRTGLLLLAAASLIVCLPSSASAQETRPGRQRRTTKPAEPEPRTVTLTTRDGVKLRAIYLESTKKKQAIPILLIHEWGGQASPYLPMAKFYQKQGFAVLIPEYRAHGGSRTYVDRGGREREFDPQRMGRSDMEAIVSSDLEAAKGFLKDENNDGKLNLNALVVIGVGEGAIFGATWTQRDWAFPSVGRKKQGQDVKAVIYVSPKKTFKGLAIDKVIRDPAMIRLPTMIVAGSGSDDAKEAMRLAKQIEATKKRIGRGSATGLVPMMQSNSLSGLALATHEPVVAGMMKFIGEYVTITDEINEWIERQ</sequence>
<feature type="region of interest" description="Disordered" evidence="1">
    <location>
        <begin position="35"/>
        <end position="54"/>
    </location>
</feature>
<feature type="chain" id="PRO_5022996066" evidence="2">
    <location>
        <begin position="35"/>
        <end position="318"/>
    </location>
</feature>
<dbReference type="RefSeq" id="WP_231598411.1">
    <property type="nucleotide sequence ID" value="NZ_SJPL01000001.1"/>
</dbReference>
<dbReference type="InterPro" id="IPR029058">
    <property type="entry name" value="AB_hydrolase_fold"/>
</dbReference>
<proteinExistence type="predicted"/>
<evidence type="ECO:0000313" key="3">
    <source>
        <dbReference type="EMBL" id="TWT69088.1"/>
    </source>
</evidence>
<feature type="signal peptide" evidence="2">
    <location>
        <begin position="1"/>
        <end position="34"/>
    </location>
</feature>
<gene>
    <name evidence="3" type="ORF">Pan14r_13720</name>
</gene>
<organism evidence="3 4">
    <name type="scientific">Crateriforma conspicua</name>
    <dbReference type="NCBI Taxonomy" id="2527996"/>
    <lineage>
        <taxon>Bacteria</taxon>
        <taxon>Pseudomonadati</taxon>
        <taxon>Planctomycetota</taxon>
        <taxon>Planctomycetia</taxon>
        <taxon>Planctomycetales</taxon>
        <taxon>Planctomycetaceae</taxon>
        <taxon>Crateriforma</taxon>
    </lineage>
</organism>
<dbReference type="EMBL" id="SJPL01000001">
    <property type="protein sequence ID" value="TWT69088.1"/>
    <property type="molecule type" value="Genomic_DNA"/>
</dbReference>
<name>A0A5C5Y268_9PLAN</name>
<dbReference type="AlphaFoldDB" id="A0A5C5Y268"/>
<evidence type="ECO:0000256" key="2">
    <source>
        <dbReference type="SAM" id="SignalP"/>
    </source>
</evidence>
<evidence type="ECO:0000256" key="1">
    <source>
        <dbReference type="SAM" id="MobiDB-lite"/>
    </source>
</evidence>
<protein>
    <submittedName>
        <fullName evidence="3">Alpha/beta hydrolase family protein</fullName>
    </submittedName>
</protein>
<accession>A0A5C5Y268</accession>
<dbReference type="Proteomes" id="UP000317238">
    <property type="component" value="Unassembled WGS sequence"/>
</dbReference>
<keyword evidence="4" id="KW-1185">Reference proteome</keyword>
<keyword evidence="2" id="KW-0732">Signal</keyword>
<comment type="caution">
    <text evidence="3">The sequence shown here is derived from an EMBL/GenBank/DDBJ whole genome shotgun (WGS) entry which is preliminary data.</text>
</comment>